<reference evidence="1 2" key="1">
    <citation type="submission" date="2021-06" db="EMBL/GenBank/DDBJ databases">
        <title>Caerostris extrusa draft genome.</title>
        <authorList>
            <person name="Kono N."/>
            <person name="Arakawa K."/>
        </authorList>
    </citation>
    <scope>NUCLEOTIDE SEQUENCE [LARGE SCALE GENOMIC DNA]</scope>
</reference>
<comment type="caution">
    <text evidence="1">The sequence shown here is derived from an EMBL/GenBank/DDBJ whole genome shotgun (WGS) entry which is preliminary data.</text>
</comment>
<gene>
    <name evidence="1" type="ORF">CEXT_253191</name>
</gene>
<dbReference type="Proteomes" id="UP001054945">
    <property type="component" value="Unassembled WGS sequence"/>
</dbReference>
<sequence length="118" mass="13087">MATHVFSTHSQNSSGVPMGAAFKQYIPIFPWEWCEEAVAIAPIGQSFHPVSTDSIFPYDCCFATSNIMTNFLEGFNGRWVSVDYFNQIIISPKMISDHLPNAVHNALKQLVSSSGNFP</sequence>
<organism evidence="1 2">
    <name type="scientific">Caerostris extrusa</name>
    <name type="common">Bark spider</name>
    <name type="synonym">Caerostris bankana</name>
    <dbReference type="NCBI Taxonomy" id="172846"/>
    <lineage>
        <taxon>Eukaryota</taxon>
        <taxon>Metazoa</taxon>
        <taxon>Ecdysozoa</taxon>
        <taxon>Arthropoda</taxon>
        <taxon>Chelicerata</taxon>
        <taxon>Arachnida</taxon>
        <taxon>Araneae</taxon>
        <taxon>Araneomorphae</taxon>
        <taxon>Entelegynae</taxon>
        <taxon>Araneoidea</taxon>
        <taxon>Araneidae</taxon>
        <taxon>Caerostris</taxon>
    </lineage>
</organism>
<evidence type="ECO:0000313" key="1">
    <source>
        <dbReference type="EMBL" id="GIY42990.1"/>
    </source>
</evidence>
<evidence type="ECO:0000313" key="2">
    <source>
        <dbReference type="Proteomes" id="UP001054945"/>
    </source>
</evidence>
<dbReference type="EMBL" id="BPLR01010915">
    <property type="protein sequence ID" value="GIY42990.1"/>
    <property type="molecule type" value="Genomic_DNA"/>
</dbReference>
<proteinExistence type="predicted"/>
<keyword evidence="2" id="KW-1185">Reference proteome</keyword>
<dbReference type="AlphaFoldDB" id="A0AAV4T9P2"/>
<accession>A0AAV4T9P2</accession>
<name>A0AAV4T9P2_CAEEX</name>
<protein>
    <submittedName>
        <fullName evidence="1">Uncharacterized protein</fullName>
    </submittedName>
</protein>